<reference evidence="2 3" key="1">
    <citation type="submission" date="2019-05" db="EMBL/GenBank/DDBJ databases">
        <title>Draft Whole-Genome sequence of the green sulfur bacterium Chlorobaculum thiosulfatiphilum DSM 249.</title>
        <authorList>
            <person name="Meyer T.E."/>
            <person name="Kyndt J.A."/>
        </authorList>
    </citation>
    <scope>NUCLEOTIDE SEQUENCE [LARGE SCALE GENOMIC DNA]</scope>
    <source>
        <strain evidence="2 3">DSM 249</strain>
    </source>
</reference>
<dbReference type="OrthoDB" id="8481683at2"/>
<evidence type="ECO:0000256" key="1">
    <source>
        <dbReference type="SAM" id="SignalP"/>
    </source>
</evidence>
<organism evidence="2 3">
    <name type="scientific">Chlorobaculum thiosulfatiphilum</name>
    <name type="common">Chlorobium limicola f.sp. thiosulfatophilum</name>
    <dbReference type="NCBI Taxonomy" id="115852"/>
    <lineage>
        <taxon>Bacteria</taxon>
        <taxon>Pseudomonadati</taxon>
        <taxon>Chlorobiota</taxon>
        <taxon>Chlorobiia</taxon>
        <taxon>Chlorobiales</taxon>
        <taxon>Chlorobiaceae</taxon>
        <taxon>Chlorobaculum</taxon>
    </lineage>
</organism>
<dbReference type="RefSeq" id="WP_139457481.1">
    <property type="nucleotide sequence ID" value="NZ_VDCH01000024.1"/>
</dbReference>
<dbReference type="Proteomes" id="UP000308271">
    <property type="component" value="Unassembled WGS sequence"/>
</dbReference>
<feature type="signal peptide" evidence="1">
    <location>
        <begin position="1"/>
        <end position="23"/>
    </location>
</feature>
<dbReference type="EMBL" id="VDCH01000024">
    <property type="protein sequence ID" value="TNJ38213.1"/>
    <property type="molecule type" value="Genomic_DNA"/>
</dbReference>
<name>A0A5C4S3Y7_CHLTI</name>
<proteinExistence type="predicted"/>
<feature type="chain" id="PRO_5023098659" evidence="1">
    <location>
        <begin position="24"/>
        <end position="152"/>
    </location>
</feature>
<accession>A0A5C4S3Y7</accession>
<gene>
    <name evidence="2" type="ORF">FGF66_09905</name>
</gene>
<keyword evidence="3" id="KW-1185">Reference proteome</keyword>
<evidence type="ECO:0000313" key="3">
    <source>
        <dbReference type="Proteomes" id="UP000308271"/>
    </source>
</evidence>
<evidence type="ECO:0000313" key="2">
    <source>
        <dbReference type="EMBL" id="TNJ38213.1"/>
    </source>
</evidence>
<comment type="caution">
    <text evidence="2">The sequence shown here is derived from an EMBL/GenBank/DDBJ whole genome shotgun (WGS) entry which is preliminary data.</text>
</comment>
<sequence length="152" mass="16698">MKRLLTLLISLLAMLFGSAVALAAPIPPVGPMNIEGVIESASWTPDTFIKAKGTWRDGKWRPCSGTLGRDRTRRAHYRVTLADTKVETLPGADHSRSFRSGAAITVFIAHPADDGYLKKGMKIKIFDYTVRGDEGGDWYSFSAIDRLEATGR</sequence>
<dbReference type="AlphaFoldDB" id="A0A5C4S3Y7"/>
<protein>
    <submittedName>
        <fullName evidence="2">Uncharacterized protein</fullName>
    </submittedName>
</protein>
<keyword evidence="1" id="KW-0732">Signal</keyword>